<dbReference type="Proteomes" id="UP000011087">
    <property type="component" value="Unassembled WGS sequence"/>
</dbReference>
<keyword evidence="4" id="KW-1185">Reference proteome</keyword>
<feature type="signal peptide" evidence="1">
    <location>
        <begin position="1"/>
        <end position="19"/>
    </location>
</feature>
<proteinExistence type="predicted"/>
<dbReference type="OrthoDB" id="10659373at2759"/>
<dbReference type="GeneID" id="17294180"/>
<reference evidence="2 4" key="1">
    <citation type="journal article" date="2012" name="Nature">
        <title>Algal genomes reveal evolutionary mosaicism and the fate of nucleomorphs.</title>
        <authorList>
            <consortium name="DOE Joint Genome Institute"/>
            <person name="Curtis B.A."/>
            <person name="Tanifuji G."/>
            <person name="Burki F."/>
            <person name="Gruber A."/>
            <person name="Irimia M."/>
            <person name="Maruyama S."/>
            <person name="Arias M.C."/>
            <person name="Ball S.G."/>
            <person name="Gile G.H."/>
            <person name="Hirakawa Y."/>
            <person name="Hopkins J.F."/>
            <person name="Kuo A."/>
            <person name="Rensing S.A."/>
            <person name="Schmutz J."/>
            <person name="Symeonidi A."/>
            <person name="Elias M."/>
            <person name="Eveleigh R.J."/>
            <person name="Herman E.K."/>
            <person name="Klute M.J."/>
            <person name="Nakayama T."/>
            <person name="Obornik M."/>
            <person name="Reyes-Prieto A."/>
            <person name="Armbrust E.V."/>
            <person name="Aves S.J."/>
            <person name="Beiko R.G."/>
            <person name="Coutinho P."/>
            <person name="Dacks J.B."/>
            <person name="Durnford D.G."/>
            <person name="Fast N.M."/>
            <person name="Green B.R."/>
            <person name="Grisdale C.J."/>
            <person name="Hempel F."/>
            <person name="Henrissat B."/>
            <person name="Hoppner M.P."/>
            <person name="Ishida K."/>
            <person name="Kim E."/>
            <person name="Koreny L."/>
            <person name="Kroth P.G."/>
            <person name="Liu Y."/>
            <person name="Malik S.B."/>
            <person name="Maier U.G."/>
            <person name="McRose D."/>
            <person name="Mock T."/>
            <person name="Neilson J.A."/>
            <person name="Onodera N.T."/>
            <person name="Poole A.M."/>
            <person name="Pritham E.J."/>
            <person name="Richards T.A."/>
            <person name="Rocap G."/>
            <person name="Roy S.W."/>
            <person name="Sarai C."/>
            <person name="Schaack S."/>
            <person name="Shirato S."/>
            <person name="Slamovits C.H."/>
            <person name="Spencer D.F."/>
            <person name="Suzuki S."/>
            <person name="Worden A.Z."/>
            <person name="Zauner S."/>
            <person name="Barry K."/>
            <person name="Bell C."/>
            <person name="Bharti A.K."/>
            <person name="Crow J.A."/>
            <person name="Grimwood J."/>
            <person name="Kramer R."/>
            <person name="Lindquist E."/>
            <person name="Lucas S."/>
            <person name="Salamov A."/>
            <person name="McFadden G.I."/>
            <person name="Lane C.E."/>
            <person name="Keeling P.J."/>
            <person name="Gray M.W."/>
            <person name="Grigoriev I.V."/>
            <person name="Archibald J.M."/>
        </authorList>
    </citation>
    <scope>NUCLEOTIDE SEQUENCE</scope>
    <source>
        <strain evidence="2 4">CCMP2712</strain>
    </source>
</reference>
<reference evidence="3" key="3">
    <citation type="submission" date="2016-03" db="UniProtKB">
        <authorList>
            <consortium name="EnsemblProtists"/>
        </authorList>
    </citation>
    <scope>IDENTIFICATION</scope>
</reference>
<feature type="chain" id="PRO_5008770248" evidence="1">
    <location>
        <begin position="20"/>
        <end position="445"/>
    </location>
</feature>
<evidence type="ECO:0000256" key="1">
    <source>
        <dbReference type="SAM" id="SignalP"/>
    </source>
</evidence>
<protein>
    <submittedName>
        <fullName evidence="2 3">Uncharacterized protein</fullName>
    </submittedName>
</protein>
<dbReference type="EMBL" id="JH993059">
    <property type="protein sequence ID" value="EKX37463.1"/>
    <property type="molecule type" value="Genomic_DNA"/>
</dbReference>
<dbReference type="HOGENOM" id="CLU_606160_0_0_1"/>
<organism evidence="2">
    <name type="scientific">Guillardia theta (strain CCMP2712)</name>
    <name type="common">Cryptophyte</name>
    <dbReference type="NCBI Taxonomy" id="905079"/>
    <lineage>
        <taxon>Eukaryota</taxon>
        <taxon>Cryptophyceae</taxon>
        <taxon>Pyrenomonadales</taxon>
        <taxon>Geminigeraceae</taxon>
        <taxon>Guillardia</taxon>
    </lineage>
</organism>
<accession>L1IMF2</accession>
<evidence type="ECO:0000313" key="4">
    <source>
        <dbReference type="Proteomes" id="UP000011087"/>
    </source>
</evidence>
<evidence type="ECO:0000313" key="2">
    <source>
        <dbReference type="EMBL" id="EKX37463.1"/>
    </source>
</evidence>
<keyword evidence="1" id="KW-0732">Signal</keyword>
<reference evidence="4" key="2">
    <citation type="submission" date="2012-11" db="EMBL/GenBank/DDBJ databases">
        <authorList>
            <person name="Kuo A."/>
            <person name="Curtis B.A."/>
            <person name="Tanifuji G."/>
            <person name="Burki F."/>
            <person name="Gruber A."/>
            <person name="Irimia M."/>
            <person name="Maruyama S."/>
            <person name="Arias M.C."/>
            <person name="Ball S.G."/>
            <person name="Gile G.H."/>
            <person name="Hirakawa Y."/>
            <person name="Hopkins J.F."/>
            <person name="Rensing S.A."/>
            <person name="Schmutz J."/>
            <person name="Symeonidi A."/>
            <person name="Elias M."/>
            <person name="Eveleigh R.J."/>
            <person name="Herman E.K."/>
            <person name="Klute M.J."/>
            <person name="Nakayama T."/>
            <person name="Obornik M."/>
            <person name="Reyes-Prieto A."/>
            <person name="Armbrust E.V."/>
            <person name="Aves S.J."/>
            <person name="Beiko R.G."/>
            <person name="Coutinho P."/>
            <person name="Dacks J.B."/>
            <person name="Durnford D.G."/>
            <person name="Fast N.M."/>
            <person name="Green B.R."/>
            <person name="Grisdale C."/>
            <person name="Hempe F."/>
            <person name="Henrissat B."/>
            <person name="Hoppner M.P."/>
            <person name="Ishida K.-I."/>
            <person name="Kim E."/>
            <person name="Koreny L."/>
            <person name="Kroth P.G."/>
            <person name="Liu Y."/>
            <person name="Malik S.-B."/>
            <person name="Maier U.G."/>
            <person name="McRose D."/>
            <person name="Mock T."/>
            <person name="Neilson J.A."/>
            <person name="Onodera N.T."/>
            <person name="Poole A.M."/>
            <person name="Pritham E.J."/>
            <person name="Richards T.A."/>
            <person name="Rocap G."/>
            <person name="Roy S.W."/>
            <person name="Sarai C."/>
            <person name="Schaack S."/>
            <person name="Shirato S."/>
            <person name="Slamovits C.H."/>
            <person name="Spencer D.F."/>
            <person name="Suzuki S."/>
            <person name="Worden A.Z."/>
            <person name="Zauner S."/>
            <person name="Barry K."/>
            <person name="Bell C."/>
            <person name="Bharti A.K."/>
            <person name="Crow J.A."/>
            <person name="Grimwood J."/>
            <person name="Kramer R."/>
            <person name="Lindquist E."/>
            <person name="Lucas S."/>
            <person name="Salamov A."/>
            <person name="McFadden G.I."/>
            <person name="Lane C.E."/>
            <person name="Keeling P.J."/>
            <person name="Gray M.W."/>
            <person name="Grigoriev I.V."/>
            <person name="Archibald J.M."/>
        </authorList>
    </citation>
    <scope>NUCLEOTIDE SEQUENCE</scope>
    <source>
        <strain evidence="4">CCMP2712</strain>
    </source>
</reference>
<gene>
    <name evidence="2" type="ORF">GUITHDRAFT_154972</name>
</gene>
<dbReference type="RefSeq" id="XP_005824443.1">
    <property type="nucleotide sequence ID" value="XM_005824386.1"/>
</dbReference>
<dbReference type="AlphaFoldDB" id="L1IMF2"/>
<name>L1IMF2_GUITC</name>
<dbReference type="KEGG" id="gtt:GUITHDRAFT_154972"/>
<dbReference type="EnsemblProtists" id="EKX37463">
    <property type="protein sequence ID" value="EKX37463"/>
    <property type="gene ID" value="GUITHDRAFT_154972"/>
</dbReference>
<dbReference type="PaxDb" id="55529-EKX37463"/>
<evidence type="ECO:0000313" key="3">
    <source>
        <dbReference type="EnsemblProtists" id="EKX37463"/>
    </source>
</evidence>
<sequence>MKKSFLLTMALAPWIGCVAFSPQLPSLARRRTMQGAGRGRDHLNLVSQVATKGKVTKNAYNIWQHSFGFDREELKDVVRPNPVQQGIDSVLRGMNAGHGVRFRVHRAIGHEIRRRAHIGHASLFSPPVLQSVVNQIHEAALKALSSPSEKSDLEFSYAEIALVRDEVENCCCEGQKTMAQLAQLLAHRLSLGKYECRSTVTASAGHGLQFKLTETVPTPVVIDEHDGLALAQRQIDGLAVQSKGAWKSVELVDHSVEFDATESNTAGLHRVMMHAKPSKDLWRLVADSLFEIDDPDAEPLVEDHNMYHIKLLVETPELVEQLHRSLRTIIFQDSELRDLSLPVADSTRQLELISQVDSHHISAVMWKETGIAIQVQSLDEFYRETELTTMANRAKRRAKREEAYRRLEKKTPIYRFSRSILQWMLASRTLSSPPSCDSISVSLHP</sequence>